<dbReference type="InterPro" id="IPR049492">
    <property type="entry name" value="BD-FAE-like_dom"/>
</dbReference>
<name>A0A6L6G9E4_STRUB</name>
<comment type="caution">
    <text evidence="3">The sequence shown here is derived from an EMBL/GenBank/DDBJ whole genome shotgun (WGS) entry which is preliminary data.</text>
</comment>
<dbReference type="InterPro" id="IPR050300">
    <property type="entry name" value="GDXG_lipolytic_enzyme"/>
</dbReference>
<evidence type="ECO:0000256" key="1">
    <source>
        <dbReference type="ARBA" id="ARBA00022801"/>
    </source>
</evidence>
<dbReference type="Pfam" id="PF20434">
    <property type="entry name" value="BD-FAE"/>
    <property type="match status" value="1"/>
</dbReference>
<organism evidence="3 4">
    <name type="scientific">Streptococcus uberis</name>
    <dbReference type="NCBI Taxonomy" id="1349"/>
    <lineage>
        <taxon>Bacteria</taxon>
        <taxon>Bacillati</taxon>
        <taxon>Bacillota</taxon>
        <taxon>Bacilli</taxon>
        <taxon>Lactobacillales</taxon>
        <taxon>Streptococcaceae</taxon>
        <taxon>Streptococcus</taxon>
    </lineage>
</organism>
<keyword evidence="1 3" id="KW-0378">Hydrolase</keyword>
<gene>
    <name evidence="3" type="ORF">GKS16_06875</name>
</gene>
<dbReference type="Gene3D" id="3.40.50.1820">
    <property type="entry name" value="alpha/beta hydrolase"/>
    <property type="match status" value="1"/>
</dbReference>
<reference evidence="3 4" key="1">
    <citation type="submission" date="2019-11" db="EMBL/GenBank/DDBJ databases">
        <title>Streptococcus uberis isolated from clinical mastitis cases on a southeastern Queensland dairy.</title>
        <authorList>
            <person name="Workentine M.L."/>
            <person name="Price R."/>
            <person name="Olchowy T."/>
        </authorList>
    </citation>
    <scope>NUCLEOTIDE SEQUENCE [LARGE SCALE GENOMIC DNA]</scope>
    <source>
        <strain evidence="3 4">OLC4459-A17</strain>
    </source>
</reference>
<feature type="domain" description="BD-FAE-like" evidence="2">
    <location>
        <begin position="136"/>
        <end position="344"/>
    </location>
</feature>
<dbReference type="EMBL" id="WLXI01000047">
    <property type="protein sequence ID" value="MTD01991.1"/>
    <property type="molecule type" value="Genomic_DNA"/>
</dbReference>
<accession>A0A6L6G9E4</accession>
<dbReference type="InterPro" id="IPR029058">
    <property type="entry name" value="AB_hydrolase_fold"/>
</dbReference>
<dbReference type="Proteomes" id="UP000483839">
    <property type="component" value="Unassembled WGS sequence"/>
</dbReference>
<dbReference type="PANTHER" id="PTHR48081">
    <property type="entry name" value="AB HYDROLASE SUPERFAMILY PROTEIN C4A8.06C"/>
    <property type="match status" value="1"/>
</dbReference>
<dbReference type="SUPFAM" id="SSF53474">
    <property type="entry name" value="alpha/beta-Hydrolases"/>
    <property type="match status" value="1"/>
</dbReference>
<sequence length="390" mass="43618">MALILKKIAYLLFEGVIVTLLVFNLATLFPIPYLGSVANHYTVPYVRLWLPLLAVVFLVSLFLALRHQKSHWYLVNAAIALISFLCGAYIVLSIETNLNHLGADVSFLKSYQAEENSGVSVDVKTYAKSPYGDLKLNVYYTKNKIKDKPVLIFIHGGGWVAGHRSSHAYYWQSFAKDDYVVFSLDYDLSNRKRHLSDLTEKQLAEGFAWVKKHAKDYGGSTDRLAVTGISAGGNLALELAYKINNGSYKEVWGRPLPKVSAVAASYPVADPRTFYENDDPIKGDTAKAMVLSYFGGRPDQMPEKYAERTPKNAVSTKTPPTLLIAGQRDTLVPQEATYHLSEVLTKHGIPNKLVIIPFTNHAFDRVDGNLGSQAYLHLTKDWFKEQLQKP</sequence>
<evidence type="ECO:0000313" key="4">
    <source>
        <dbReference type="Proteomes" id="UP000483839"/>
    </source>
</evidence>
<dbReference type="GO" id="GO:0016787">
    <property type="term" value="F:hydrolase activity"/>
    <property type="evidence" value="ECO:0007669"/>
    <property type="project" value="UniProtKB-KW"/>
</dbReference>
<dbReference type="RefSeq" id="WP_154617604.1">
    <property type="nucleotide sequence ID" value="NZ_JADFAY010000014.1"/>
</dbReference>
<dbReference type="AlphaFoldDB" id="A0A6L6G9E4"/>
<evidence type="ECO:0000313" key="3">
    <source>
        <dbReference type="EMBL" id="MTD01991.1"/>
    </source>
</evidence>
<protein>
    <submittedName>
        <fullName evidence="3">Alpha/beta hydrolase fold domain-containing protein</fullName>
    </submittedName>
</protein>
<evidence type="ECO:0000259" key="2">
    <source>
        <dbReference type="Pfam" id="PF20434"/>
    </source>
</evidence>
<proteinExistence type="predicted"/>